<evidence type="ECO:0000313" key="2">
    <source>
        <dbReference type="Proteomes" id="UP001218188"/>
    </source>
</evidence>
<comment type="caution">
    <text evidence="1">The sequence shown here is derived from an EMBL/GenBank/DDBJ whole genome shotgun (WGS) entry which is preliminary data.</text>
</comment>
<sequence>MYIQSESMHPLDGKNDSFVTKHWTLGQLCPKRDTHLPYPLLCSLQTLAKTTVPSETGNLGWKSVMQLRVSKIENGKIGGRTKMYVRYMVGNLKWLVNAQNLSQGPLKGGLWWAQEKGYSKVDQSGHLRFELGEANPVKEVVHRKGGSSPVDK</sequence>
<protein>
    <submittedName>
        <fullName evidence="1">Uncharacterized protein</fullName>
    </submittedName>
</protein>
<gene>
    <name evidence="1" type="ORF">C8F04DRAFT_1195167</name>
</gene>
<reference evidence="1" key="1">
    <citation type="submission" date="2023-03" db="EMBL/GenBank/DDBJ databases">
        <title>Massive genome expansion in bonnet fungi (Mycena s.s.) driven by repeated elements and novel gene families across ecological guilds.</title>
        <authorList>
            <consortium name="Lawrence Berkeley National Laboratory"/>
            <person name="Harder C.B."/>
            <person name="Miyauchi S."/>
            <person name="Viragh M."/>
            <person name="Kuo A."/>
            <person name="Thoen E."/>
            <person name="Andreopoulos B."/>
            <person name="Lu D."/>
            <person name="Skrede I."/>
            <person name="Drula E."/>
            <person name="Henrissat B."/>
            <person name="Morin E."/>
            <person name="Kohler A."/>
            <person name="Barry K."/>
            <person name="LaButti K."/>
            <person name="Morin E."/>
            <person name="Salamov A."/>
            <person name="Lipzen A."/>
            <person name="Mereny Z."/>
            <person name="Hegedus B."/>
            <person name="Baldrian P."/>
            <person name="Stursova M."/>
            <person name="Weitz H."/>
            <person name="Taylor A."/>
            <person name="Grigoriev I.V."/>
            <person name="Nagy L.G."/>
            <person name="Martin F."/>
            <person name="Kauserud H."/>
        </authorList>
    </citation>
    <scope>NUCLEOTIDE SEQUENCE</scope>
    <source>
        <strain evidence="1">CBHHK200</strain>
    </source>
</reference>
<organism evidence="1 2">
    <name type="scientific">Mycena alexandri</name>
    <dbReference type="NCBI Taxonomy" id="1745969"/>
    <lineage>
        <taxon>Eukaryota</taxon>
        <taxon>Fungi</taxon>
        <taxon>Dikarya</taxon>
        <taxon>Basidiomycota</taxon>
        <taxon>Agaricomycotina</taxon>
        <taxon>Agaricomycetes</taxon>
        <taxon>Agaricomycetidae</taxon>
        <taxon>Agaricales</taxon>
        <taxon>Marasmiineae</taxon>
        <taxon>Mycenaceae</taxon>
        <taxon>Mycena</taxon>
    </lineage>
</organism>
<dbReference type="AlphaFoldDB" id="A0AAD6WQU6"/>
<proteinExistence type="predicted"/>
<keyword evidence="2" id="KW-1185">Reference proteome</keyword>
<accession>A0AAD6WQU6</accession>
<dbReference type="EMBL" id="JARJCM010000225">
    <property type="protein sequence ID" value="KAJ7021695.1"/>
    <property type="molecule type" value="Genomic_DNA"/>
</dbReference>
<dbReference type="Proteomes" id="UP001218188">
    <property type="component" value="Unassembled WGS sequence"/>
</dbReference>
<name>A0AAD6WQU6_9AGAR</name>
<evidence type="ECO:0000313" key="1">
    <source>
        <dbReference type="EMBL" id="KAJ7021695.1"/>
    </source>
</evidence>